<comment type="caution">
    <text evidence="2">The sequence shown here is derived from an EMBL/GenBank/DDBJ whole genome shotgun (WGS) entry which is preliminary data.</text>
</comment>
<reference evidence="2 3" key="1">
    <citation type="submission" date="2020-08" db="EMBL/GenBank/DDBJ databases">
        <title>Genomic Encyclopedia of Type Strains, Phase IV (KMG-IV): sequencing the most valuable type-strain genomes for metagenomic binning, comparative biology and taxonomic classification.</title>
        <authorList>
            <person name="Goeker M."/>
        </authorList>
    </citation>
    <scope>NUCLEOTIDE SEQUENCE [LARGE SCALE GENOMIC DNA]</scope>
    <source>
        <strain evidence="2 3">DSM 22071</strain>
    </source>
</reference>
<keyword evidence="3" id="KW-1185">Reference proteome</keyword>
<organism evidence="2 3">
    <name type="scientific">Desulfurispira natronophila</name>
    <dbReference type="NCBI Taxonomy" id="682562"/>
    <lineage>
        <taxon>Bacteria</taxon>
        <taxon>Pseudomonadati</taxon>
        <taxon>Chrysiogenota</taxon>
        <taxon>Chrysiogenia</taxon>
        <taxon>Chrysiogenales</taxon>
        <taxon>Chrysiogenaceae</taxon>
        <taxon>Desulfurispira</taxon>
    </lineage>
</organism>
<dbReference type="RefSeq" id="WP_183728171.1">
    <property type="nucleotide sequence ID" value="NZ_JACHID010000001.1"/>
</dbReference>
<feature type="transmembrane region" description="Helical" evidence="1">
    <location>
        <begin position="47"/>
        <end position="64"/>
    </location>
</feature>
<accession>A0A7W8DG22</accession>
<dbReference type="AlphaFoldDB" id="A0A7W8DG22"/>
<dbReference type="EMBL" id="JACHID010000001">
    <property type="protein sequence ID" value="MBB5020763.1"/>
    <property type="molecule type" value="Genomic_DNA"/>
</dbReference>
<keyword evidence="1" id="KW-1133">Transmembrane helix</keyword>
<sequence length="87" mass="9488">MKKSGSNGSKSEFARQLANAGSIGIAFVLALGLCLFIGYWVDEWLGWHPWGKIVGLIYGVAAGLRNMWVMAKRYGGMNENDSTPPKP</sequence>
<protein>
    <submittedName>
        <fullName evidence="2">ATP synthase protein I</fullName>
    </submittedName>
</protein>
<evidence type="ECO:0000313" key="3">
    <source>
        <dbReference type="Proteomes" id="UP000528322"/>
    </source>
</evidence>
<dbReference type="Pfam" id="PF09527">
    <property type="entry name" value="ATPase_gene1"/>
    <property type="match status" value="1"/>
</dbReference>
<proteinExistence type="predicted"/>
<dbReference type="Proteomes" id="UP000528322">
    <property type="component" value="Unassembled WGS sequence"/>
</dbReference>
<evidence type="ECO:0000313" key="2">
    <source>
        <dbReference type="EMBL" id="MBB5020763.1"/>
    </source>
</evidence>
<feature type="transmembrane region" description="Helical" evidence="1">
    <location>
        <begin position="20"/>
        <end position="41"/>
    </location>
</feature>
<keyword evidence="1" id="KW-0472">Membrane</keyword>
<keyword evidence="1" id="KW-0812">Transmembrane</keyword>
<evidence type="ECO:0000256" key="1">
    <source>
        <dbReference type="SAM" id="Phobius"/>
    </source>
</evidence>
<dbReference type="InterPro" id="IPR032820">
    <property type="entry name" value="ATPase_put"/>
</dbReference>
<name>A0A7W8DG22_9BACT</name>
<gene>
    <name evidence="2" type="ORF">HNR37_000066</name>
</gene>